<dbReference type="PANTHER" id="PTHR43479:SF11">
    <property type="entry name" value="ACREF_ENVCD OPERON REPRESSOR-RELATED"/>
    <property type="match status" value="1"/>
</dbReference>
<keyword evidence="5" id="KW-1185">Reference proteome</keyword>
<dbReference type="Gene3D" id="1.10.357.10">
    <property type="entry name" value="Tetracycline Repressor, domain 2"/>
    <property type="match status" value="1"/>
</dbReference>
<dbReference type="Pfam" id="PF00440">
    <property type="entry name" value="TetR_N"/>
    <property type="match status" value="1"/>
</dbReference>
<feature type="DNA-binding region" description="H-T-H motif" evidence="2">
    <location>
        <begin position="29"/>
        <end position="48"/>
    </location>
</feature>
<keyword evidence="1 2" id="KW-0238">DNA-binding</keyword>
<feature type="domain" description="HTH tetR-type" evidence="3">
    <location>
        <begin position="6"/>
        <end position="66"/>
    </location>
</feature>
<dbReference type="RefSeq" id="WP_066086669.1">
    <property type="nucleotide sequence ID" value="NZ_LRVM01000003.1"/>
</dbReference>
<evidence type="ECO:0000256" key="2">
    <source>
        <dbReference type="PROSITE-ProRule" id="PRU00335"/>
    </source>
</evidence>
<evidence type="ECO:0000256" key="1">
    <source>
        <dbReference type="ARBA" id="ARBA00023125"/>
    </source>
</evidence>
<gene>
    <name evidence="4" type="primary">slmA</name>
    <name evidence="4" type="ORF">CLNEO_14140</name>
</gene>
<organism evidence="4 5">
    <name type="scientific">Anaerotignum neopropionicum</name>
    <dbReference type="NCBI Taxonomy" id="36847"/>
    <lineage>
        <taxon>Bacteria</taxon>
        <taxon>Bacillati</taxon>
        <taxon>Bacillota</taxon>
        <taxon>Clostridia</taxon>
        <taxon>Lachnospirales</taxon>
        <taxon>Anaerotignaceae</taxon>
        <taxon>Anaerotignum</taxon>
    </lineage>
</organism>
<dbReference type="PRINTS" id="PR00455">
    <property type="entry name" value="HTHTETR"/>
</dbReference>
<dbReference type="GO" id="GO:0003677">
    <property type="term" value="F:DNA binding"/>
    <property type="evidence" value="ECO:0007669"/>
    <property type="project" value="UniProtKB-UniRule"/>
</dbReference>
<dbReference type="InterPro" id="IPR001647">
    <property type="entry name" value="HTH_TetR"/>
</dbReference>
<dbReference type="EMBL" id="LRVM01000003">
    <property type="protein sequence ID" value="KXL53443.1"/>
    <property type="molecule type" value="Genomic_DNA"/>
</dbReference>
<evidence type="ECO:0000313" key="4">
    <source>
        <dbReference type="EMBL" id="KXL53443.1"/>
    </source>
</evidence>
<dbReference type="InterPro" id="IPR050624">
    <property type="entry name" value="HTH-type_Tx_Regulator"/>
</dbReference>
<dbReference type="PROSITE" id="PS50977">
    <property type="entry name" value="HTH_TETR_2"/>
    <property type="match status" value="1"/>
</dbReference>
<name>A0A136WGB3_9FIRM</name>
<sequence length="188" mass="21668">MQVLKDEVRLQILQVAEKLFCEKGFLETTTRGIAKEVGISVSNLYLYYENKEMLFNAVADPIFHEFVTGFQKLMTHEDQTEELNQNISFVIGKMIAVSKGKFLLIFEKSKGTRYEGFREEIIALVQKHVMEQMNDKVDDKALMSKIFAQNLIEGIIAVVKAHGSEEELQQNLQHLTNFYAKGIRQFLK</sequence>
<proteinExistence type="predicted"/>
<evidence type="ECO:0000259" key="3">
    <source>
        <dbReference type="PROSITE" id="PS50977"/>
    </source>
</evidence>
<dbReference type="PANTHER" id="PTHR43479">
    <property type="entry name" value="ACREF/ENVCD OPERON REPRESSOR-RELATED"/>
    <property type="match status" value="1"/>
</dbReference>
<evidence type="ECO:0000313" key="5">
    <source>
        <dbReference type="Proteomes" id="UP000070539"/>
    </source>
</evidence>
<dbReference type="PATRIC" id="fig|36847.3.peg.1641"/>
<dbReference type="STRING" id="36847.CLNEO_14140"/>
<comment type="caution">
    <text evidence="4">The sequence shown here is derived from an EMBL/GenBank/DDBJ whole genome shotgun (WGS) entry which is preliminary data.</text>
</comment>
<dbReference type="AlphaFoldDB" id="A0A136WGB3"/>
<dbReference type="SUPFAM" id="SSF46689">
    <property type="entry name" value="Homeodomain-like"/>
    <property type="match status" value="1"/>
</dbReference>
<dbReference type="InterPro" id="IPR009057">
    <property type="entry name" value="Homeodomain-like_sf"/>
</dbReference>
<dbReference type="OrthoDB" id="494991at2"/>
<dbReference type="Proteomes" id="UP000070539">
    <property type="component" value="Unassembled WGS sequence"/>
</dbReference>
<accession>A0A136WGB3</accession>
<reference evidence="4 5" key="1">
    <citation type="submission" date="2016-01" db="EMBL/GenBank/DDBJ databases">
        <title>Genome sequence of Clostridium neopropionicum X4, DSM-3847.</title>
        <authorList>
            <person name="Poehlein A."/>
            <person name="Beck M.H."/>
            <person name="Bengelsdorf F.R."/>
            <person name="Daniel R."/>
            <person name="Duerre P."/>
        </authorList>
    </citation>
    <scope>NUCLEOTIDE SEQUENCE [LARGE SCALE GENOMIC DNA]</scope>
    <source>
        <strain evidence="4 5">DSM-3847</strain>
    </source>
</reference>
<protein>
    <submittedName>
        <fullName evidence="4">Nucleoid occlusion factor SlmA</fullName>
    </submittedName>
</protein>